<evidence type="ECO:0000256" key="2">
    <source>
        <dbReference type="SAM" id="SignalP"/>
    </source>
</evidence>
<comment type="caution">
    <text evidence="3">The sequence shown here is derived from an EMBL/GenBank/DDBJ whole genome shotgun (WGS) entry which is preliminary data.</text>
</comment>
<reference evidence="3 4" key="1">
    <citation type="journal article" date="2019" name="New Phytol.">
        <title>Comparative genomics reveals unique wood-decay strategies and fruiting body development in the Schizophyllaceae.</title>
        <authorList>
            <person name="Almasi E."/>
            <person name="Sahu N."/>
            <person name="Krizsan K."/>
            <person name="Balint B."/>
            <person name="Kovacs G.M."/>
            <person name="Kiss B."/>
            <person name="Cseklye J."/>
            <person name="Drula E."/>
            <person name="Henrissat B."/>
            <person name="Nagy I."/>
            <person name="Chovatia M."/>
            <person name="Adam C."/>
            <person name="LaButti K."/>
            <person name="Lipzen A."/>
            <person name="Riley R."/>
            <person name="Grigoriev I.V."/>
            <person name="Nagy L.G."/>
        </authorList>
    </citation>
    <scope>NUCLEOTIDE SEQUENCE [LARGE SCALE GENOMIC DNA]</scope>
    <source>
        <strain evidence="3 4">NL-1724</strain>
    </source>
</reference>
<feature type="chain" id="PRO_5022063810" evidence="2">
    <location>
        <begin position="18"/>
        <end position="318"/>
    </location>
</feature>
<feature type="signal peptide" evidence="2">
    <location>
        <begin position="1"/>
        <end position="17"/>
    </location>
</feature>
<dbReference type="PANTHER" id="PTHR38705">
    <property type="entry name" value="PROTEIN RDS1"/>
    <property type="match status" value="1"/>
</dbReference>
<proteinExistence type="predicted"/>
<dbReference type="InterPro" id="IPR039254">
    <property type="entry name" value="Rds1"/>
</dbReference>
<dbReference type="AlphaFoldDB" id="A0A550BX92"/>
<dbReference type="Gene3D" id="1.20.1260.10">
    <property type="match status" value="1"/>
</dbReference>
<accession>A0A550BX92</accession>
<dbReference type="OrthoDB" id="1001765at2759"/>
<dbReference type="SUPFAM" id="SSF47240">
    <property type="entry name" value="Ferritin-like"/>
    <property type="match status" value="1"/>
</dbReference>
<keyword evidence="4" id="KW-1185">Reference proteome</keyword>
<dbReference type="InterPro" id="IPR009078">
    <property type="entry name" value="Ferritin-like_SF"/>
</dbReference>
<evidence type="ECO:0000313" key="4">
    <source>
        <dbReference type="Proteomes" id="UP000320762"/>
    </source>
</evidence>
<evidence type="ECO:0000256" key="1">
    <source>
        <dbReference type="SAM" id="MobiDB-lite"/>
    </source>
</evidence>
<feature type="region of interest" description="Disordered" evidence="1">
    <location>
        <begin position="212"/>
        <end position="249"/>
    </location>
</feature>
<name>A0A550BX92_9AGAR</name>
<protein>
    <submittedName>
        <fullName evidence="3">Ferritin-like domain-containing protein</fullName>
    </submittedName>
</protein>
<dbReference type="Pfam" id="PF13668">
    <property type="entry name" value="Ferritin_2"/>
    <property type="match status" value="1"/>
</dbReference>
<dbReference type="STRING" id="97359.A0A550BX92"/>
<organism evidence="3 4">
    <name type="scientific">Schizophyllum amplum</name>
    <dbReference type="NCBI Taxonomy" id="97359"/>
    <lineage>
        <taxon>Eukaryota</taxon>
        <taxon>Fungi</taxon>
        <taxon>Dikarya</taxon>
        <taxon>Basidiomycota</taxon>
        <taxon>Agaricomycotina</taxon>
        <taxon>Agaricomycetes</taxon>
        <taxon>Agaricomycetidae</taxon>
        <taxon>Agaricales</taxon>
        <taxon>Schizophyllaceae</taxon>
        <taxon>Schizophyllum</taxon>
    </lineage>
</organism>
<sequence length="318" mass="33313">MKTAAIAVALAATAVNALPHEKRENDSGEINAPGEYILQNRACQLHQDDFTNAGLPDFARGRFEEIGKHEQSHVDVLSSVLGDSATQACEYNFPVTDPASFAALSQVLEGVGVSAYAGAAQYLTSKDALTAAAVILSTEARHAAWVASAISLENPWSGAYDTPLTFNEVYSLASAFIVSCPDSNPALPFKAFPVLTLGTGKPGESVSVTYANATSSDEADDQTEDDSTEDDTSEDASSEDDSSEDNSSNGEDFYVAFFSGMDKTFVQVIDGMVTIPEGLKGTVYAVATTNDTAATDDTTVAGPAILAFPYGPDGDLLD</sequence>
<dbReference type="Proteomes" id="UP000320762">
    <property type="component" value="Unassembled WGS sequence"/>
</dbReference>
<dbReference type="CDD" id="cd00657">
    <property type="entry name" value="Ferritin_like"/>
    <property type="match status" value="1"/>
</dbReference>
<dbReference type="PANTHER" id="PTHR38705:SF1">
    <property type="entry name" value="PROTEIN RDS1"/>
    <property type="match status" value="1"/>
</dbReference>
<gene>
    <name evidence="3" type="ORF">BD626DRAFT_574860</name>
</gene>
<dbReference type="InterPro" id="IPR012347">
    <property type="entry name" value="Ferritin-like"/>
</dbReference>
<keyword evidence="2" id="KW-0732">Signal</keyword>
<evidence type="ECO:0000313" key="3">
    <source>
        <dbReference type="EMBL" id="TRM57162.1"/>
    </source>
</evidence>
<feature type="compositionally biased region" description="Acidic residues" evidence="1">
    <location>
        <begin position="217"/>
        <end position="244"/>
    </location>
</feature>
<dbReference type="EMBL" id="VDMD01000052">
    <property type="protein sequence ID" value="TRM57162.1"/>
    <property type="molecule type" value="Genomic_DNA"/>
</dbReference>